<keyword evidence="3" id="KW-1185">Reference proteome</keyword>
<evidence type="ECO:0000256" key="1">
    <source>
        <dbReference type="SAM" id="SignalP"/>
    </source>
</evidence>
<reference evidence="2 3" key="1">
    <citation type="submission" date="2022-11" db="EMBL/GenBank/DDBJ databases">
        <title>The characterization of three novel Bacteroidetes species and genomic analysis of their roles in tidal elemental geochemical cycles.</title>
        <authorList>
            <person name="Ma K."/>
        </authorList>
    </citation>
    <scope>NUCLEOTIDE SEQUENCE [LARGE SCALE GENOMIC DNA]</scope>
    <source>
        <strain evidence="2 3">M17</strain>
    </source>
</reference>
<name>A0ABT3RQQ9_9BACT</name>
<accession>A0ABT3RQQ9</accession>
<evidence type="ECO:0000313" key="2">
    <source>
        <dbReference type="EMBL" id="MCX2744122.1"/>
    </source>
</evidence>
<comment type="caution">
    <text evidence="2">The sequence shown here is derived from an EMBL/GenBank/DDBJ whole genome shotgun (WGS) entry which is preliminary data.</text>
</comment>
<sequence length="244" mass="26678">MKEITKVFAFVLLLAAGMIMQSCAEDSDPRLAQVSLEIKAQTTQSTISNGRQMNSGLVFNEVLVGVTELEFETLEEDELEDIEGEDENEEVEFEGQFVVDLINGTSTPDFGIASLTPGIYEEMEIEMEPILDGGYSIYVSFEFVNANDEVVTVEYGNSDELEFEIENDNGFLIDAGVTNQMLVLLNLDALFAGVDLNTAGVDIDGIVRINSNSNSDLAVEIASNLDQILEAGEDDDDDGEIDED</sequence>
<evidence type="ECO:0008006" key="4">
    <source>
        <dbReference type="Google" id="ProtNLM"/>
    </source>
</evidence>
<gene>
    <name evidence="2" type="ORF">OO013_09610</name>
</gene>
<evidence type="ECO:0000313" key="3">
    <source>
        <dbReference type="Proteomes" id="UP001209885"/>
    </source>
</evidence>
<dbReference type="RefSeq" id="WP_266056588.1">
    <property type="nucleotide sequence ID" value="NZ_JAPFQN010000005.1"/>
</dbReference>
<keyword evidence="1" id="KW-0732">Signal</keyword>
<proteinExistence type="predicted"/>
<organism evidence="2 3">
    <name type="scientific">Mangrovivirga halotolerans</name>
    <dbReference type="NCBI Taxonomy" id="2993936"/>
    <lineage>
        <taxon>Bacteria</taxon>
        <taxon>Pseudomonadati</taxon>
        <taxon>Bacteroidota</taxon>
        <taxon>Cytophagia</taxon>
        <taxon>Cytophagales</taxon>
        <taxon>Mangrovivirgaceae</taxon>
        <taxon>Mangrovivirga</taxon>
    </lineage>
</organism>
<dbReference type="PROSITE" id="PS51257">
    <property type="entry name" value="PROKAR_LIPOPROTEIN"/>
    <property type="match status" value="1"/>
</dbReference>
<feature type="signal peptide" evidence="1">
    <location>
        <begin position="1"/>
        <end position="24"/>
    </location>
</feature>
<dbReference type="Proteomes" id="UP001209885">
    <property type="component" value="Unassembled WGS sequence"/>
</dbReference>
<dbReference type="EMBL" id="JAPFQN010000005">
    <property type="protein sequence ID" value="MCX2744122.1"/>
    <property type="molecule type" value="Genomic_DNA"/>
</dbReference>
<protein>
    <recommendedName>
        <fullName evidence="4">DUF4382 domain-containing protein</fullName>
    </recommendedName>
</protein>
<feature type="chain" id="PRO_5046821735" description="DUF4382 domain-containing protein" evidence="1">
    <location>
        <begin position="25"/>
        <end position="244"/>
    </location>
</feature>